<dbReference type="Pfam" id="PF08859">
    <property type="entry name" value="DGC"/>
    <property type="match status" value="1"/>
</dbReference>
<reference evidence="2 3" key="1">
    <citation type="submission" date="2023-10" db="EMBL/GenBank/DDBJ databases">
        <title>The complete genome sequence of Methanoculleus receptaculi DSM 18860.</title>
        <authorList>
            <person name="Lai S.-J."/>
            <person name="You Y.-T."/>
            <person name="Chen S.-C."/>
        </authorList>
    </citation>
    <scope>NUCLEOTIDE SEQUENCE [LARGE SCALE GENOMIC DNA]</scope>
    <source>
        <strain evidence="2 3">DSM 18860</strain>
    </source>
</reference>
<dbReference type="GeneID" id="85733328"/>
<evidence type="ECO:0000313" key="3">
    <source>
        <dbReference type="Proteomes" id="UP001305652"/>
    </source>
</evidence>
<protein>
    <submittedName>
        <fullName evidence="2">Zinc-binding protein</fullName>
    </submittedName>
</protein>
<dbReference type="RefSeq" id="WP_318621071.1">
    <property type="nucleotide sequence ID" value="NZ_CP137642.1"/>
</dbReference>
<dbReference type="Proteomes" id="UP001305652">
    <property type="component" value="Chromosome"/>
</dbReference>
<dbReference type="InterPro" id="IPR014958">
    <property type="entry name" value="DGC"/>
</dbReference>
<evidence type="ECO:0000313" key="2">
    <source>
        <dbReference type="EMBL" id="WOX57455.1"/>
    </source>
</evidence>
<dbReference type="KEGG" id="mrc:R6Y96_09185"/>
<dbReference type="AlphaFoldDB" id="A0AAX4FU87"/>
<feature type="region of interest" description="Disordered" evidence="1">
    <location>
        <begin position="81"/>
        <end position="114"/>
    </location>
</feature>
<name>A0AAX4FU87_9EURY</name>
<dbReference type="EMBL" id="CP137642">
    <property type="protein sequence ID" value="WOX57455.1"/>
    <property type="molecule type" value="Genomic_DNA"/>
</dbReference>
<sequence length="114" mass="12196">MSPALRISSRYCLERSEMAVQQPVVCVCGGPGVPEGGKKRVLFPCAGASNTGQISNSAAVQLTLEGYGILACTAGVPVRAPSTMKRTSRRWSAQPGRSRGRSSGDTRRWQGRMR</sequence>
<keyword evidence="3" id="KW-1185">Reference proteome</keyword>
<proteinExistence type="predicted"/>
<accession>A0AAX4FU87</accession>
<gene>
    <name evidence="2" type="ORF">R6Y96_09185</name>
</gene>
<evidence type="ECO:0000256" key="1">
    <source>
        <dbReference type="SAM" id="MobiDB-lite"/>
    </source>
</evidence>
<organism evidence="2 3">
    <name type="scientific">Methanoculleus receptaculi</name>
    <dbReference type="NCBI Taxonomy" id="394967"/>
    <lineage>
        <taxon>Archaea</taxon>
        <taxon>Methanobacteriati</taxon>
        <taxon>Methanobacteriota</taxon>
        <taxon>Stenosarchaea group</taxon>
        <taxon>Methanomicrobia</taxon>
        <taxon>Methanomicrobiales</taxon>
        <taxon>Methanomicrobiaceae</taxon>
        <taxon>Methanoculleus</taxon>
    </lineage>
</organism>